<feature type="compositionally biased region" description="Basic and acidic residues" evidence="1">
    <location>
        <begin position="92"/>
        <end position="107"/>
    </location>
</feature>
<evidence type="ECO:0000313" key="3">
    <source>
        <dbReference type="Proteomes" id="UP000789405"/>
    </source>
</evidence>
<reference evidence="2" key="1">
    <citation type="submission" date="2021-06" db="EMBL/GenBank/DDBJ databases">
        <authorList>
            <person name="Kallberg Y."/>
            <person name="Tangrot J."/>
            <person name="Rosling A."/>
        </authorList>
    </citation>
    <scope>NUCLEOTIDE SEQUENCE</scope>
    <source>
        <strain evidence="2">MA453B</strain>
    </source>
</reference>
<dbReference type="Proteomes" id="UP000789405">
    <property type="component" value="Unassembled WGS sequence"/>
</dbReference>
<feature type="non-terminal residue" evidence="2">
    <location>
        <position position="121"/>
    </location>
</feature>
<evidence type="ECO:0000256" key="1">
    <source>
        <dbReference type="SAM" id="MobiDB-lite"/>
    </source>
</evidence>
<gene>
    <name evidence="2" type="ORF">DERYTH_LOCUS18526</name>
</gene>
<sequence length="121" mass="14093">QNSEIIEILPGKADTINKDQLQELLKDLRVSFTQVAITIASSRGEEKKELTHWKSEEKRREPQKTLCVILVAKLAIYPSTIYQKKYQKRTTMKREKKDNSPMKETVKKWLKPNPKLDGKPT</sequence>
<accession>A0A9N9J9X8</accession>
<dbReference type="EMBL" id="CAJVPY010018907">
    <property type="protein sequence ID" value="CAG8769241.1"/>
    <property type="molecule type" value="Genomic_DNA"/>
</dbReference>
<protein>
    <submittedName>
        <fullName evidence="2">1566_t:CDS:1</fullName>
    </submittedName>
</protein>
<evidence type="ECO:0000313" key="2">
    <source>
        <dbReference type="EMBL" id="CAG8769241.1"/>
    </source>
</evidence>
<feature type="region of interest" description="Disordered" evidence="1">
    <location>
        <begin position="87"/>
        <end position="121"/>
    </location>
</feature>
<comment type="caution">
    <text evidence="2">The sequence shown here is derived from an EMBL/GenBank/DDBJ whole genome shotgun (WGS) entry which is preliminary data.</text>
</comment>
<name>A0A9N9J9X8_9GLOM</name>
<proteinExistence type="predicted"/>
<dbReference type="AlphaFoldDB" id="A0A9N9J9X8"/>
<keyword evidence="3" id="KW-1185">Reference proteome</keyword>
<organism evidence="2 3">
    <name type="scientific">Dentiscutata erythropus</name>
    <dbReference type="NCBI Taxonomy" id="1348616"/>
    <lineage>
        <taxon>Eukaryota</taxon>
        <taxon>Fungi</taxon>
        <taxon>Fungi incertae sedis</taxon>
        <taxon>Mucoromycota</taxon>
        <taxon>Glomeromycotina</taxon>
        <taxon>Glomeromycetes</taxon>
        <taxon>Diversisporales</taxon>
        <taxon>Gigasporaceae</taxon>
        <taxon>Dentiscutata</taxon>
    </lineage>
</organism>